<reference evidence="1 2" key="1">
    <citation type="submission" date="2018-07" db="EMBL/GenBank/DDBJ databases">
        <title>Genomic Encyclopedia of Type Strains, Phase IV (KMG-IV): sequencing the most valuable type-strain genomes for metagenomic binning, comparative biology and taxonomic classification.</title>
        <authorList>
            <person name="Goeker M."/>
        </authorList>
    </citation>
    <scope>NUCLEOTIDE SEQUENCE [LARGE SCALE GENOMIC DNA]</scope>
    <source>
        <strain evidence="1 2">DSM 14364</strain>
    </source>
</reference>
<organism evidence="1 2">
    <name type="scientific">Microvirga subterranea</name>
    <dbReference type="NCBI Taxonomy" id="186651"/>
    <lineage>
        <taxon>Bacteria</taxon>
        <taxon>Pseudomonadati</taxon>
        <taxon>Pseudomonadota</taxon>
        <taxon>Alphaproteobacteria</taxon>
        <taxon>Hyphomicrobiales</taxon>
        <taxon>Methylobacteriaceae</taxon>
        <taxon>Microvirga</taxon>
    </lineage>
</organism>
<evidence type="ECO:0000313" key="1">
    <source>
        <dbReference type="EMBL" id="RDI57817.1"/>
    </source>
</evidence>
<dbReference type="AlphaFoldDB" id="A0A370HHY3"/>
<name>A0A370HHY3_9HYPH</name>
<dbReference type="EMBL" id="QQBB01000006">
    <property type="protein sequence ID" value="RDI57817.1"/>
    <property type="molecule type" value="Genomic_DNA"/>
</dbReference>
<protein>
    <submittedName>
        <fullName evidence="1">Uncharacterized protein</fullName>
    </submittedName>
</protein>
<dbReference type="OrthoDB" id="8020294at2"/>
<dbReference type="Proteomes" id="UP000254925">
    <property type="component" value="Unassembled WGS sequence"/>
</dbReference>
<gene>
    <name evidence="1" type="ORF">DES45_106131</name>
</gene>
<accession>A0A370HHY3</accession>
<dbReference type="RefSeq" id="WP_114771053.1">
    <property type="nucleotide sequence ID" value="NZ_QQBB01000006.1"/>
</dbReference>
<comment type="caution">
    <text evidence="1">The sequence shown here is derived from an EMBL/GenBank/DDBJ whole genome shotgun (WGS) entry which is preliminary data.</text>
</comment>
<proteinExistence type="predicted"/>
<evidence type="ECO:0000313" key="2">
    <source>
        <dbReference type="Proteomes" id="UP000254925"/>
    </source>
</evidence>
<sequence length="75" mass="8769">MSDWMSYDRWPECTRMERPGHVFEVTNDKGQSLFTPCTVPLQLPFDWSSPPTRFRLVVEPPPRRSSPLPPAQEPR</sequence>
<keyword evidence="2" id="KW-1185">Reference proteome</keyword>